<dbReference type="Proteomes" id="UP000011715">
    <property type="component" value="Unassembled WGS sequence"/>
</dbReference>
<dbReference type="Pfam" id="PF06413">
    <property type="entry name" value="Neugrin"/>
    <property type="match status" value="1"/>
</dbReference>
<evidence type="ECO:0000256" key="1">
    <source>
        <dbReference type="ARBA" id="ARBA00003548"/>
    </source>
</evidence>
<feature type="signal peptide" evidence="7">
    <location>
        <begin position="1"/>
        <end position="18"/>
    </location>
</feature>
<keyword evidence="7" id="KW-0732">Signal</keyword>
<evidence type="ECO:0000256" key="6">
    <source>
        <dbReference type="SAM" id="MobiDB-lite"/>
    </source>
</evidence>
<gene>
    <name evidence="8" type="ORF">MAPG_08655</name>
</gene>
<dbReference type="GO" id="GO:0005634">
    <property type="term" value="C:nucleus"/>
    <property type="evidence" value="ECO:0007669"/>
    <property type="project" value="TreeGrafter"/>
</dbReference>
<dbReference type="InterPro" id="IPR010487">
    <property type="entry name" value="NGRN/Rrg9"/>
</dbReference>
<reference evidence="8" key="3">
    <citation type="submission" date="2011-03" db="EMBL/GenBank/DDBJ databases">
        <title>Annotation of Magnaporthe poae ATCC 64411.</title>
        <authorList>
            <person name="Ma L.-J."/>
            <person name="Dead R."/>
            <person name="Young S.K."/>
            <person name="Zeng Q."/>
            <person name="Gargeya S."/>
            <person name="Fitzgerald M."/>
            <person name="Haas B."/>
            <person name="Abouelleil A."/>
            <person name="Alvarado L."/>
            <person name="Arachchi H.M."/>
            <person name="Berlin A."/>
            <person name="Brown A."/>
            <person name="Chapman S.B."/>
            <person name="Chen Z."/>
            <person name="Dunbar C."/>
            <person name="Freedman E."/>
            <person name="Gearin G."/>
            <person name="Gellesch M."/>
            <person name="Goldberg J."/>
            <person name="Griggs A."/>
            <person name="Gujja S."/>
            <person name="Heiman D."/>
            <person name="Howarth C."/>
            <person name="Larson L."/>
            <person name="Lui A."/>
            <person name="MacDonald P.J.P."/>
            <person name="Mehta T."/>
            <person name="Montmayeur A."/>
            <person name="Murphy C."/>
            <person name="Neiman D."/>
            <person name="Pearson M."/>
            <person name="Priest M."/>
            <person name="Roberts A."/>
            <person name="Saif S."/>
            <person name="Shea T."/>
            <person name="Shenoy N."/>
            <person name="Sisk P."/>
            <person name="Stolte C."/>
            <person name="Sykes S."/>
            <person name="Yandava C."/>
            <person name="Wortman J."/>
            <person name="Nusbaum C."/>
            <person name="Birren B."/>
        </authorList>
    </citation>
    <scope>NUCLEOTIDE SEQUENCE</scope>
    <source>
        <strain evidence="8">ATCC 64411</strain>
    </source>
</reference>
<reference evidence="10" key="1">
    <citation type="submission" date="2010-05" db="EMBL/GenBank/DDBJ databases">
        <title>The genome sequence of Magnaporthe poae strain ATCC 64411.</title>
        <authorList>
            <person name="Ma L.-J."/>
            <person name="Dead R."/>
            <person name="Young S."/>
            <person name="Zeng Q."/>
            <person name="Koehrsen M."/>
            <person name="Alvarado L."/>
            <person name="Berlin A."/>
            <person name="Chapman S.B."/>
            <person name="Chen Z."/>
            <person name="Freedman E."/>
            <person name="Gellesch M."/>
            <person name="Goldberg J."/>
            <person name="Griggs A."/>
            <person name="Gujja S."/>
            <person name="Heilman E.R."/>
            <person name="Heiman D."/>
            <person name="Hepburn T."/>
            <person name="Howarth C."/>
            <person name="Jen D."/>
            <person name="Larson L."/>
            <person name="Mehta T."/>
            <person name="Neiman D."/>
            <person name="Pearson M."/>
            <person name="Roberts A."/>
            <person name="Saif S."/>
            <person name="Shea T."/>
            <person name="Shenoy N."/>
            <person name="Sisk P."/>
            <person name="Stolte C."/>
            <person name="Sykes S."/>
            <person name="Walk T."/>
            <person name="White J."/>
            <person name="Yandava C."/>
            <person name="Haas B."/>
            <person name="Nusbaum C."/>
            <person name="Birren B."/>
        </authorList>
    </citation>
    <scope>NUCLEOTIDE SEQUENCE [LARGE SCALE GENOMIC DNA]</scope>
    <source>
        <strain evidence="10">ATCC 64411 / 73-15</strain>
    </source>
</reference>
<dbReference type="PANTHER" id="PTHR13475:SF3">
    <property type="entry name" value="NEUGRIN"/>
    <property type="match status" value="1"/>
</dbReference>
<reference evidence="8" key="2">
    <citation type="submission" date="2010-05" db="EMBL/GenBank/DDBJ databases">
        <title>The Genome Sequence of Magnaporthe poae strain ATCC 64411.</title>
        <authorList>
            <consortium name="The Broad Institute Genome Sequencing Platform"/>
            <consortium name="Broad Institute Genome Sequencing Center for Infectious Disease"/>
            <person name="Ma L.-J."/>
            <person name="Dead R."/>
            <person name="Young S."/>
            <person name="Zeng Q."/>
            <person name="Koehrsen M."/>
            <person name="Alvarado L."/>
            <person name="Berlin A."/>
            <person name="Chapman S.B."/>
            <person name="Chen Z."/>
            <person name="Freedman E."/>
            <person name="Gellesch M."/>
            <person name="Goldberg J."/>
            <person name="Griggs A."/>
            <person name="Gujja S."/>
            <person name="Heilman E.R."/>
            <person name="Heiman D."/>
            <person name="Hepburn T."/>
            <person name="Howarth C."/>
            <person name="Jen D."/>
            <person name="Larson L."/>
            <person name="Mehta T."/>
            <person name="Neiman D."/>
            <person name="Pearson M."/>
            <person name="Roberts A."/>
            <person name="Saif S."/>
            <person name="Shea T."/>
            <person name="Shenoy N."/>
            <person name="Sisk P."/>
            <person name="Stolte C."/>
            <person name="Sykes S."/>
            <person name="Walk T."/>
            <person name="White J."/>
            <person name="Yandava C."/>
            <person name="Haas B."/>
            <person name="Nusbaum C."/>
            <person name="Birren B."/>
        </authorList>
    </citation>
    <scope>NUCLEOTIDE SEQUENCE</scope>
    <source>
        <strain evidence="8">ATCC 64411</strain>
    </source>
</reference>
<dbReference type="GO" id="GO:0005739">
    <property type="term" value="C:mitochondrion"/>
    <property type="evidence" value="ECO:0007669"/>
    <property type="project" value="UniProtKB-SubCell"/>
</dbReference>
<evidence type="ECO:0000256" key="5">
    <source>
        <dbReference type="ARBA" id="ARBA00022946"/>
    </source>
</evidence>
<keyword evidence="10" id="KW-1185">Reference proteome</keyword>
<reference evidence="9" key="5">
    <citation type="submission" date="2015-06" db="UniProtKB">
        <authorList>
            <consortium name="EnsemblFungi"/>
        </authorList>
    </citation>
    <scope>IDENTIFICATION</scope>
    <source>
        <strain evidence="9">ATCC 64411</strain>
    </source>
</reference>
<proteinExistence type="inferred from homology"/>
<feature type="compositionally biased region" description="Basic and acidic residues" evidence="6">
    <location>
        <begin position="155"/>
        <end position="166"/>
    </location>
</feature>
<reference evidence="9" key="4">
    <citation type="journal article" date="2015" name="G3 (Bethesda)">
        <title>Genome sequences of three phytopathogenic species of the Magnaporthaceae family of fungi.</title>
        <authorList>
            <person name="Okagaki L.H."/>
            <person name="Nunes C.C."/>
            <person name="Sailsbery J."/>
            <person name="Clay B."/>
            <person name="Brown D."/>
            <person name="John T."/>
            <person name="Oh Y."/>
            <person name="Young N."/>
            <person name="Fitzgerald M."/>
            <person name="Haas B.J."/>
            <person name="Zeng Q."/>
            <person name="Young S."/>
            <person name="Adiconis X."/>
            <person name="Fan L."/>
            <person name="Levin J.Z."/>
            <person name="Mitchell T.K."/>
            <person name="Okubara P.A."/>
            <person name="Farman M.L."/>
            <person name="Kohn L.M."/>
            <person name="Birren B."/>
            <person name="Ma L.-J."/>
            <person name="Dean R.A."/>
        </authorList>
    </citation>
    <scope>NUCLEOTIDE SEQUENCE</scope>
    <source>
        <strain evidence="9">ATCC 64411 / 73-15</strain>
    </source>
</reference>
<accession>A0A0C4E7X3</accession>
<dbReference type="STRING" id="644358.A0A0C4E7X3"/>
<dbReference type="AlphaFoldDB" id="A0A0C4E7X3"/>
<sequence length="334" mass="37533">MACSCRTTALRLFIRGFAQLHLSATVPAAAPLPQRVRPAPRPFSTSPCRSISTSAPCHRAHVAASAESLPNLPSAPEESRVDQPSGDEKPADRQAATNSATTDMSPEAAEALAFQILSTASHESSYTHRGDSSAPKWTEPRDDNMEEAAGGHTRWGKDPSGEDKKDRRERRKMAVLGPPKENKAPPPRAANRKAEPWQIQKEALKKKFGDEGWNPRKRLSPDAISGIRALHAEFPATFTTEWLANKFKVSPEMIRRILKSKWRPTPEEEEDRERRWFNRGKKIWERNAELGMRVPRSWRNVGVKNKRRPKPRDDFAGLTSPFSALRRNAYLHDG</sequence>
<dbReference type="eggNOG" id="ENOG502S7IA">
    <property type="taxonomic scope" value="Eukaryota"/>
</dbReference>
<evidence type="ECO:0000256" key="7">
    <source>
        <dbReference type="SAM" id="SignalP"/>
    </source>
</evidence>
<dbReference type="OMA" id="DPSYHDW"/>
<feature type="compositionally biased region" description="Polar residues" evidence="6">
    <location>
        <begin position="95"/>
        <end position="104"/>
    </location>
</feature>
<evidence type="ECO:0000313" key="10">
    <source>
        <dbReference type="Proteomes" id="UP000011715"/>
    </source>
</evidence>
<name>A0A0C4E7X3_MAGP6</name>
<feature type="compositionally biased region" description="Basic and acidic residues" evidence="6">
    <location>
        <begin position="77"/>
        <end position="92"/>
    </location>
</feature>
<comment type="function">
    <text evidence="1">Required for respiratory activity and maintenance and expression of the mitochondrial genome.</text>
</comment>
<evidence type="ECO:0000313" key="8">
    <source>
        <dbReference type="EMBL" id="KLU89685.1"/>
    </source>
</evidence>
<evidence type="ECO:0000256" key="2">
    <source>
        <dbReference type="ARBA" id="ARBA00004173"/>
    </source>
</evidence>
<keyword evidence="5" id="KW-0809">Transit peptide</keyword>
<dbReference type="EMBL" id="ADBL01002094">
    <property type="status" value="NOT_ANNOTATED_CDS"/>
    <property type="molecule type" value="Genomic_DNA"/>
</dbReference>
<dbReference type="VEuPathDB" id="FungiDB:MAPG_08655"/>
<feature type="region of interest" description="Disordered" evidence="6">
    <location>
        <begin position="62"/>
        <end position="105"/>
    </location>
</feature>
<feature type="region of interest" description="Disordered" evidence="6">
    <location>
        <begin position="121"/>
        <end position="198"/>
    </location>
</feature>
<organism evidence="9 10">
    <name type="scientific">Magnaporthiopsis poae (strain ATCC 64411 / 73-15)</name>
    <name type="common">Kentucky bluegrass fungus</name>
    <name type="synonym">Magnaporthe poae</name>
    <dbReference type="NCBI Taxonomy" id="644358"/>
    <lineage>
        <taxon>Eukaryota</taxon>
        <taxon>Fungi</taxon>
        <taxon>Dikarya</taxon>
        <taxon>Ascomycota</taxon>
        <taxon>Pezizomycotina</taxon>
        <taxon>Sordariomycetes</taxon>
        <taxon>Sordariomycetidae</taxon>
        <taxon>Magnaporthales</taxon>
        <taxon>Magnaporthaceae</taxon>
        <taxon>Magnaporthiopsis</taxon>
    </lineage>
</organism>
<dbReference type="EMBL" id="GL876973">
    <property type="protein sequence ID" value="KLU89685.1"/>
    <property type="molecule type" value="Genomic_DNA"/>
</dbReference>
<evidence type="ECO:0000313" key="9">
    <source>
        <dbReference type="EnsemblFungi" id="MAPG_08655T0"/>
    </source>
</evidence>
<evidence type="ECO:0000256" key="4">
    <source>
        <dbReference type="ARBA" id="ARBA00013566"/>
    </source>
</evidence>
<feature type="chain" id="PRO_5009385778" description="Required for respiratory growth protein 9, mitochondrial" evidence="7">
    <location>
        <begin position="19"/>
        <end position="334"/>
    </location>
</feature>
<comment type="similarity">
    <text evidence="3">Belongs to the RRG9 family.</text>
</comment>
<comment type="subcellular location">
    <subcellularLocation>
        <location evidence="2">Mitochondrion</location>
    </subcellularLocation>
</comment>
<evidence type="ECO:0000256" key="3">
    <source>
        <dbReference type="ARBA" id="ARBA00010895"/>
    </source>
</evidence>
<dbReference type="PANTHER" id="PTHR13475">
    <property type="entry name" value="NEUGRIN"/>
    <property type="match status" value="1"/>
</dbReference>
<protein>
    <recommendedName>
        <fullName evidence="4">Required for respiratory growth protein 9, mitochondrial</fullName>
    </recommendedName>
</protein>
<dbReference type="OrthoDB" id="5578174at2759"/>
<dbReference type="EnsemblFungi" id="MAPG_08655T0">
    <property type="protein sequence ID" value="MAPG_08655T0"/>
    <property type="gene ID" value="MAPG_08655"/>
</dbReference>